<feature type="region of interest" description="Disordered" evidence="7">
    <location>
        <begin position="176"/>
        <end position="216"/>
    </location>
</feature>
<feature type="compositionally biased region" description="Polar residues" evidence="7">
    <location>
        <begin position="190"/>
        <end position="200"/>
    </location>
</feature>
<protein>
    <recommendedName>
        <fullName evidence="3">Integrator complex subunit 14</fullName>
        <ecNumber evidence="2">3.1.26.4</ecNumber>
    </recommendedName>
    <alternativeName>
        <fullName evidence="4">von Willebrand factor A domain-containing protein 9</fullName>
    </alternativeName>
</protein>
<dbReference type="EMBL" id="CAUEEQ010021671">
    <property type="protein sequence ID" value="CAJ0943796.1"/>
    <property type="molecule type" value="Genomic_DNA"/>
</dbReference>
<dbReference type="InterPro" id="IPR043502">
    <property type="entry name" value="DNA/RNA_pol_sf"/>
</dbReference>
<dbReference type="Gene3D" id="3.40.50.410">
    <property type="entry name" value="von Willebrand factor, type A domain"/>
    <property type="match status" value="1"/>
</dbReference>
<reference evidence="9" key="1">
    <citation type="submission" date="2023-07" db="EMBL/GenBank/DDBJ databases">
        <authorList>
            <person name="Stuckert A."/>
        </authorList>
    </citation>
    <scope>NUCLEOTIDE SEQUENCE</scope>
</reference>
<evidence type="ECO:0000256" key="1">
    <source>
        <dbReference type="ARBA" id="ARBA00010879"/>
    </source>
</evidence>
<evidence type="ECO:0000256" key="7">
    <source>
        <dbReference type="SAM" id="MobiDB-lite"/>
    </source>
</evidence>
<proteinExistence type="inferred from homology"/>
<keyword evidence="10" id="KW-1185">Reference proteome</keyword>
<gene>
    <name evidence="9" type="ORF">RIMI_LOCUS10132869</name>
</gene>
<dbReference type="InterPro" id="IPR036465">
    <property type="entry name" value="vWFA_dom_sf"/>
</dbReference>
<dbReference type="InterPro" id="IPR043128">
    <property type="entry name" value="Rev_trsase/Diguanyl_cyclase"/>
</dbReference>
<dbReference type="Pfam" id="PF00078">
    <property type="entry name" value="RVT_1"/>
    <property type="match status" value="1"/>
</dbReference>
<evidence type="ECO:0000313" key="9">
    <source>
        <dbReference type="EMBL" id="CAJ0943796.1"/>
    </source>
</evidence>
<dbReference type="PANTHER" id="PTHR13532">
    <property type="match status" value="1"/>
</dbReference>
<evidence type="ECO:0000256" key="4">
    <source>
        <dbReference type="ARBA" id="ARBA00029992"/>
    </source>
</evidence>
<name>A0ABN9LJW4_9NEOB</name>
<dbReference type="InterPro" id="IPR002035">
    <property type="entry name" value="VWF_A"/>
</dbReference>
<dbReference type="PANTHER" id="PTHR13532:SF3">
    <property type="entry name" value="INTEGRATOR COMPLEX SUBUNIT 14"/>
    <property type="match status" value="1"/>
</dbReference>
<dbReference type="CDD" id="cd03714">
    <property type="entry name" value="RT_DIRS1"/>
    <property type="match status" value="1"/>
</dbReference>
<feature type="compositionally biased region" description="Basic and acidic residues" evidence="7">
    <location>
        <begin position="201"/>
        <end position="216"/>
    </location>
</feature>
<comment type="caution">
    <text evidence="9">The sequence shown here is derived from an EMBL/GenBank/DDBJ whole genome shotgun (WGS) entry which is preliminary data.</text>
</comment>
<dbReference type="EC" id="3.1.26.4" evidence="2"/>
<dbReference type="CDD" id="cd00198">
    <property type="entry name" value="vWFA"/>
    <property type="match status" value="1"/>
</dbReference>
<dbReference type="SUPFAM" id="SSF53300">
    <property type="entry name" value="vWA-like"/>
    <property type="match status" value="1"/>
</dbReference>
<dbReference type="Pfam" id="PF13519">
    <property type="entry name" value="VWA_2"/>
    <property type="match status" value="1"/>
</dbReference>
<dbReference type="PROSITE" id="PS50878">
    <property type="entry name" value="RT_POL"/>
    <property type="match status" value="1"/>
</dbReference>
<evidence type="ECO:0000256" key="2">
    <source>
        <dbReference type="ARBA" id="ARBA00012180"/>
    </source>
</evidence>
<evidence type="ECO:0000256" key="5">
    <source>
        <dbReference type="ARBA" id="ARBA00061449"/>
    </source>
</evidence>
<dbReference type="Proteomes" id="UP001176940">
    <property type="component" value="Unassembled WGS sequence"/>
</dbReference>
<dbReference type="InterPro" id="IPR000477">
    <property type="entry name" value="RT_dom"/>
</dbReference>
<dbReference type="InterPro" id="IPR039841">
    <property type="entry name" value="INTS14"/>
</dbReference>
<evidence type="ECO:0000256" key="6">
    <source>
        <dbReference type="ARBA" id="ARBA00065091"/>
    </source>
</evidence>
<evidence type="ECO:0000259" key="8">
    <source>
        <dbReference type="PROSITE" id="PS50878"/>
    </source>
</evidence>
<feature type="domain" description="Reverse transcriptase" evidence="8">
    <location>
        <begin position="222"/>
        <end position="404"/>
    </location>
</feature>
<organism evidence="9 10">
    <name type="scientific">Ranitomeya imitator</name>
    <name type="common">mimic poison frog</name>
    <dbReference type="NCBI Taxonomy" id="111125"/>
    <lineage>
        <taxon>Eukaryota</taxon>
        <taxon>Metazoa</taxon>
        <taxon>Chordata</taxon>
        <taxon>Craniata</taxon>
        <taxon>Vertebrata</taxon>
        <taxon>Euteleostomi</taxon>
        <taxon>Amphibia</taxon>
        <taxon>Batrachia</taxon>
        <taxon>Anura</taxon>
        <taxon>Neobatrachia</taxon>
        <taxon>Hyloidea</taxon>
        <taxon>Dendrobatidae</taxon>
        <taxon>Dendrobatinae</taxon>
        <taxon>Ranitomeya</taxon>
    </lineage>
</organism>
<dbReference type="Gene3D" id="3.10.10.10">
    <property type="entry name" value="HIV Type 1 Reverse Transcriptase, subunit A, domain 1"/>
    <property type="match status" value="1"/>
</dbReference>
<sequence length="440" mass="48845">MPTVVVMDVSLSMTRPVPVEGTEDFQRKHLAAHGLTMLFEHMATNYKLEFTALVVFSSLWELMVPFTRDYNTLQEALSNIDDYDKTCLESALQGVSSVVQQEWGATIPCQVVLVTDGCLGIGRGSLHNSLSSLQQRSESNRFPLPFPFPSKLYIMCMANLEEAGPSRVQHKIVTVPYAGRTHSRRKGRTSPGSQKQASQSPKEENLRLSPPHDSRTLEDITPVGSQLCSFSKSGCLLQKTVPKKGGSVLPILDLKQLNKYVRVRHFRMESLRSIIASMEKGEYLAFIDIQDAYLHIPIPPAHQSFLRFAIDQDHYQFVALPFGLATAPRVFTKVMAATMDVLHTRGIVVVPYLDDLLIKAPTFKDCELSVSITTDTLSHTGWLVNLQRSSPTPSQSLTFLGMLFNTSRGLVLLPKDKALALRLGVRTFSSANLLDLSGLP</sequence>
<comment type="similarity">
    <text evidence="1">Belongs to the beta type-B retroviral polymerase family. HERV class-II K(HML-2) pol subfamily.</text>
</comment>
<dbReference type="Gene3D" id="3.30.70.270">
    <property type="match status" value="1"/>
</dbReference>
<dbReference type="SUPFAM" id="SSF56672">
    <property type="entry name" value="DNA/RNA polymerases"/>
    <property type="match status" value="1"/>
</dbReference>
<comment type="similarity">
    <text evidence="5">Belongs to the Integrator subunit 14 family.</text>
</comment>
<comment type="subunit">
    <text evidence="6">Component of the Integrator complex, composed of core subunits INTS1, INTS2, INTS3, INTS4, INTS5, INTS6, INTS7, INTS8, INTS9/RC74, INTS10, INTS11/CPSF3L, INTS12, INTS13, INTS14 and INTS15. The core complex associates with protein phosphatase 2A subunits PPP2CA and PPP2R1A, to form the Integrator-PP2A (INTAC) complex. INTS14 is part of the tail subcomplex, composed of INTS10, INTS13, INTS14 and INTS15.</text>
</comment>
<accession>A0ABN9LJW4</accession>
<evidence type="ECO:0000313" key="10">
    <source>
        <dbReference type="Proteomes" id="UP001176940"/>
    </source>
</evidence>
<evidence type="ECO:0000256" key="3">
    <source>
        <dbReference type="ARBA" id="ARBA00016816"/>
    </source>
</evidence>